<dbReference type="GO" id="GO:0005829">
    <property type="term" value="C:cytosol"/>
    <property type="evidence" value="ECO:0007669"/>
    <property type="project" value="TreeGrafter"/>
</dbReference>
<sequence>MASTTLSFAGQSNKWNTAQDAAAVVAAIAQHKDLRVLDLENNTLGPEAAKVIGDALASHPEFERAHFKDLFTGRLKTEIPLALKELFSGIIRAGAKLLELDLSDNALGPVGVEGMVDFMCSPSCYSLQELRLNNNGLGITGGTMLARALEKLLDNSQRDGHPWKLKVFVAGRNRLEKVGAKVYAPIFERLGSLEELAMPQNGIFHEGIAALAAALSHNPHLRILNLNDNTFTVKGARAMAKHLPSMQELQVINFGDCLLKSSGATALAKALMTEHFKLEELYLDGNELTVEGGLSVVEAIQNKPMLKVLMLDDNMFGEEGRETIEALLTDVGKLYALQSLENNIEPDSDDDDEDSQAQDSSSSDDSDSDDSDDSQADTDDTSDAAADNDDDDDGVLIVAHIDAPEPQIIEELDCTITVGPFTSIPSKAAEYALDPTAERLLGLPVAERTAAAFTAATTADGSSTADQQIERLVQLLSDTAVLANTTDQELSAAAAHSMCAVAEAVMTVAAQHQLVSFTTNTILVHLGLVKCEDKTFTRTQQQRRLLAKCLTALVQQQFFPRDAVSTLLYFLSRPSQSLDAHPQEKKLLLEALQSC</sequence>
<dbReference type="EMBL" id="IACF01001184">
    <property type="protein sequence ID" value="LAB66899.1"/>
    <property type="molecule type" value="mRNA"/>
</dbReference>
<dbReference type="SUPFAM" id="SSF52047">
    <property type="entry name" value="RNI-like"/>
    <property type="match status" value="1"/>
</dbReference>
<dbReference type="Gene3D" id="3.80.10.10">
    <property type="entry name" value="Ribonuclease Inhibitor"/>
    <property type="match status" value="1"/>
</dbReference>
<dbReference type="PANTHER" id="PTHR24113:SF12">
    <property type="entry name" value="RAN GTPASE-ACTIVATING PROTEIN 1"/>
    <property type="match status" value="1"/>
</dbReference>
<evidence type="ECO:0000256" key="1">
    <source>
        <dbReference type="ARBA" id="ARBA00022468"/>
    </source>
</evidence>
<dbReference type="CDD" id="cd00116">
    <property type="entry name" value="LRR_RI"/>
    <property type="match status" value="1"/>
</dbReference>
<reference evidence="6" key="1">
    <citation type="journal article" date="2018" name="Biosci. Biotechnol. Biochem.">
        <title>Polysaccharide hydrolase of the hadal zone amphipods Hirondellea gigas.</title>
        <authorList>
            <person name="Kobayashi H."/>
            <person name="Nagahama T."/>
            <person name="Arai W."/>
            <person name="Sasagawa Y."/>
            <person name="Umeda M."/>
            <person name="Hayashi T."/>
            <person name="Nikaido I."/>
            <person name="Watanabe H."/>
            <person name="Oguri K."/>
            <person name="Kitazato H."/>
            <person name="Fujioka K."/>
            <person name="Kido Y."/>
            <person name="Takami H."/>
        </authorList>
    </citation>
    <scope>NUCLEOTIDE SEQUENCE</scope>
    <source>
        <tissue evidence="6">Whole body</tissue>
    </source>
</reference>
<keyword evidence="3" id="KW-0677">Repeat</keyword>
<dbReference type="GO" id="GO:0031267">
    <property type="term" value="F:small GTPase binding"/>
    <property type="evidence" value="ECO:0007669"/>
    <property type="project" value="TreeGrafter"/>
</dbReference>
<dbReference type="InterPro" id="IPR036720">
    <property type="entry name" value="RanGAP1_C_sf"/>
</dbReference>
<name>A0A2P2HYP1_9CRUS</name>
<evidence type="ECO:0000256" key="2">
    <source>
        <dbReference type="ARBA" id="ARBA00022614"/>
    </source>
</evidence>
<keyword evidence="2" id="KW-0433">Leucine-rich repeat</keyword>
<dbReference type="GO" id="GO:0007165">
    <property type="term" value="P:signal transduction"/>
    <property type="evidence" value="ECO:0007669"/>
    <property type="project" value="InterPro"/>
</dbReference>
<protein>
    <submittedName>
        <fullName evidence="6">Ran GTPase-activating protein 1-like</fullName>
    </submittedName>
</protein>
<keyword evidence="1" id="KW-0343">GTPase activation</keyword>
<dbReference type="PANTHER" id="PTHR24113">
    <property type="entry name" value="RAN GTPASE-ACTIVATING PROTEIN 1"/>
    <property type="match status" value="1"/>
</dbReference>
<dbReference type="SUPFAM" id="SSF69099">
    <property type="entry name" value="Ran-GTPase activating protein 1 (RanGAP1), C-terminal domain"/>
    <property type="match status" value="1"/>
</dbReference>
<dbReference type="GO" id="GO:0006913">
    <property type="term" value="P:nucleocytoplasmic transport"/>
    <property type="evidence" value="ECO:0007669"/>
    <property type="project" value="TreeGrafter"/>
</dbReference>
<accession>A0A2P2HYP1</accession>
<evidence type="ECO:0000313" key="6">
    <source>
        <dbReference type="EMBL" id="LAB66899.1"/>
    </source>
</evidence>
<dbReference type="GO" id="GO:0005634">
    <property type="term" value="C:nucleus"/>
    <property type="evidence" value="ECO:0007669"/>
    <property type="project" value="TreeGrafter"/>
</dbReference>
<dbReference type="GO" id="GO:0048471">
    <property type="term" value="C:perinuclear region of cytoplasm"/>
    <property type="evidence" value="ECO:0007669"/>
    <property type="project" value="TreeGrafter"/>
</dbReference>
<dbReference type="SMART" id="SM00368">
    <property type="entry name" value="LRR_RI"/>
    <property type="match status" value="8"/>
</dbReference>
<evidence type="ECO:0000259" key="5">
    <source>
        <dbReference type="Pfam" id="PF07834"/>
    </source>
</evidence>
<dbReference type="InterPro" id="IPR001611">
    <property type="entry name" value="Leu-rich_rpt"/>
</dbReference>
<dbReference type="InterPro" id="IPR009109">
    <property type="entry name" value="Ran_GTPase_activating_1_C"/>
</dbReference>
<evidence type="ECO:0000256" key="4">
    <source>
        <dbReference type="SAM" id="MobiDB-lite"/>
    </source>
</evidence>
<dbReference type="AlphaFoldDB" id="A0A2P2HYP1"/>
<dbReference type="InterPro" id="IPR027038">
    <property type="entry name" value="RanGap"/>
</dbReference>
<proteinExistence type="evidence at transcript level"/>
<feature type="domain" description="Ran-GTPase activating protein 1 C-terminal" evidence="5">
    <location>
        <begin position="487"/>
        <end position="593"/>
    </location>
</feature>
<feature type="region of interest" description="Disordered" evidence="4">
    <location>
        <begin position="343"/>
        <end position="392"/>
    </location>
</feature>
<dbReference type="Pfam" id="PF13516">
    <property type="entry name" value="LRR_6"/>
    <property type="match status" value="3"/>
</dbReference>
<dbReference type="Pfam" id="PF07834">
    <property type="entry name" value="RanGAP1_C"/>
    <property type="match status" value="1"/>
</dbReference>
<dbReference type="InterPro" id="IPR032675">
    <property type="entry name" value="LRR_dom_sf"/>
</dbReference>
<feature type="compositionally biased region" description="Acidic residues" evidence="4">
    <location>
        <begin position="344"/>
        <end position="392"/>
    </location>
</feature>
<dbReference type="Gene3D" id="1.25.40.200">
    <property type="entry name" value="Ran-GTPase activating protein 1, C-terminal domain"/>
    <property type="match status" value="1"/>
</dbReference>
<dbReference type="GO" id="GO:0005096">
    <property type="term" value="F:GTPase activator activity"/>
    <property type="evidence" value="ECO:0007669"/>
    <property type="project" value="UniProtKB-KW"/>
</dbReference>
<organism evidence="6">
    <name type="scientific">Hirondellea gigas</name>
    <dbReference type="NCBI Taxonomy" id="1518452"/>
    <lineage>
        <taxon>Eukaryota</taxon>
        <taxon>Metazoa</taxon>
        <taxon>Ecdysozoa</taxon>
        <taxon>Arthropoda</taxon>
        <taxon>Crustacea</taxon>
        <taxon>Multicrustacea</taxon>
        <taxon>Malacostraca</taxon>
        <taxon>Eumalacostraca</taxon>
        <taxon>Peracarida</taxon>
        <taxon>Amphipoda</taxon>
        <taxon>Amphilochidea</taxon>
        <taxon>Lysianassida</taxon>
        <taxon>Lysianassidira</taxon>
        <taxon>Lysianassoidea</taxon>
        <taxon>Lysianassidae</taxon>
        <taxon>Hirondellea</taxon>
    </lineage>
</organism>
<evidence type="ECO:0000256" key="3">
    <source>
        <dbReference type="ARBA" id="ARBA00022737"/>
    </source>
</evidence>